<dbReference type="Gene3D" id="1.25.40.10">
    <property type="entry name" value="Tetratricopeptide repeat domain"/>
    <property type="match status" value="1"/>
</dbReference>
<feature type="transmembrane region" description="Helical" evidence="4">
    <location>
        <begin position="51"/>
        <end position="69"/>
    </location>
</feature>
<dbReference type="InterPro" id="IPR011990">
    <property type="entry name" value="TPR-like_helical_dom_sf"/>
</dbReference>
<feature type="transmembrane region" description="Helical" evidence="4">
    <location>
        <begin position="1808"/>
        <end position="1828"/>
    </location>
</feature>
<keyword evidence="4" id="KW-0472">Membrane</keyword>
<dbReference type="InterPro" id="IPR057352">
    <property type="entry name" value="TPR_TmcB/C"/>
</dbReference>
<feature type="transmembrane region" description="Helical" evidence="4">
    <location>
        <begin position="1598"/>
        <end position="1618"/>
    </location>
</feature>
<keyword evidence="1" id="KW-0157">Chromophore</keyword>
<dbReference type="Pfam" id="PF25474">
    <property type="entry name" value="TPR_TmcB"/>
    <property type="match status" value="1"/>
</dbReference>
<evidence type="ECO:0000256" key="2">
    <source>
        <dbReference type="ARBA" id="ARBA00022606"/>
    </source>
</evidence>
<sequence length="1876" mass="202987">MSVGMCDMNPMTRSWLSSSDAPTSLKITGLKMGMVVVATALDDFSSMQPPLVALLVLSVCFYQVVELPYYEAIVNVMWNGLWCGLLLVAALLVTLEANVNHTSDPVYADTLTWSVLYSIFLFVFIGALITWARLAFTQRITKQLRQAFQQRKAAMSVTSSADEPYSTDQAGVGAFGNSVVAQMGDLKAVYRWRDVRQISVVARGMRVWDEDGVPDPDAADFGEFVLKSGMARLPGDPSLLVMYANFLIVHSNGQAARTHMQMAQRAHPSLLGLYNIFVAQQLAKQLKRDGEGLDLLSHVEFQRNYSACVRAHKMALMSQRQFWASLLRDTIAFKDMQRSLQHMQSAEQRASAIYKRVLERYPDSGKLLKVYGRFLEFVQNDPEAARHYYSAATHHGTSDSMVKMVSSALAVAGGSAGSAAAAIDEKVDGLVIINAQGLMLLVNLAARSMFGYGKGEMEGKNISVLMPQASTSQQDAFMQRVVDGTHSHTGNTPMSLVMLHKDHSLFPICLSIARLSGCGSDALFVGVVRHTSQEPCSDGGSIVRFWTTPSGIILYADRNTADCFGVDANSLVGCPLGNLCTDPDVVNSFFSRLPAVLASGAQPLLQACINRTYLPPVDVELSLHASGAAAEQGDYRSLVVQARLLSEAGAVMVPYSQMHDAWFKEMHSRAPGASSCRSGAVVHLLSATGAQLPVTLKMTTLDSTDSGRQSHVVQVIPASKSAHADQLRLLLSVNYKGTILSVKPGASKALYGFDPSEAVGQPLAAVVDVFGLWRRQFAEDQSLLCLLASQAAADMSGAEAELEGSSGAGGSGGGCWRVGVHLPVTSDELIAKNAEQLAVESSRLGGKASAAASGVKGMLQKRSRLRPACMTLQLLHQDEEASQQLLQDDDAADETPIMQVALHRSDALSALLELDRHLSIAHADEAAGLMFGCEGQQLVRLPFARLVGMDASSAFDELLGLKATAAAKKGAMKAPSGKAAQFGHAAARSMHRMGVVKQVTAQHLVDGRPLLLEMQAMSYEQGGKPHHHSEGGSASEEEGEDDKEEEEEQDRRSLLASEDALAAVGHADLHHRVSQWVKHASAHAAAPADPAHPRQHPPTPRYIKPDKPSSDDEDEEPQQQQPQAGYMSMGRAASAISSATGKDNASAGQGAGGAADAGMLGVLPDGSEQEEDLAVDARRSKQLRRLGGLLSGKVAQAATHTWRDHSRLLLLVALVAHVACFAALSGQLHRRHQNMQDVSNISKLLTSTQQAVLRMRFMQKCYMPAYQKYWVCNKSKRTHYAQQLGDNMEETNVYHHALYLKGWKDARLQDYWTNKQLNDVKFVPRLGNSNATNVRINGTQTLWDMGNKVVAAGRELQFAADSVGVAMLNTTYFQYLLNNIPGSLFAGYAWSLDTFVDYTLADLASLSSIIIVMMVVEALVVQLGCMVHQAYLLQRCNMAHMRVFSVFLALPSATVRIMATQQMQVDEEDGADAGSEDDFELGDMAGAAAAGDAEDSGAGAGAAAGAASSKRQKSVRMDVAEDDEADLPKKAGSSSKSKAKKDASGSKAPLLGSRHKPPPTAWQAFSKAAHKRLLSWLHPVVKYNGKTLKPSNAVLARFMVPLMLWVTAVIVIFGVSAYKLHGMQGPLASLDTLVHVTYRVARVRAAATDLVFSSAANPLKRAAYRQALYERALELQSEHNTLLYGGRIMLEANVSFDGTAPASLFQNPEVSDLFFRSRKCLRLDQSKCVPPGDENYDITMGGLDSMLGKFTDMQMMLCLAPDSMINPDHPAYLFASKIVAGDVYDGLATAADVFVHWPIKRLEQVKQLHIILLAASLACMLLYFIALYRPYLAQLRHDDKAIVGLLSQLPAEVDVEGHVRAVLANGDAAADKDSKQ</sequence>
<evidence type="ECO:0000313" key="6">
    <source>
        <dbReference type="EMBL" id="WIA20263.1"/>
    </source>
</evidence>
<feature type="compositionally biased region" description="Acidic residues" evidence="3">
    <location>
        <begin position="1035"/>
        <end position="1048"/>
    </location>
</feature>
<name>A0ABY8UFI8_TETOB</name>
<dbReference type="InterPro" id="IPR013767">
    <property type="entry name" value="PAS_fold"/>
</dbReference>
<keyword evidence="1" id="KW-0600">Photoreceptor protein</keyword>
<dbReference type="NCBIfam" id="TIGR00229">
    <property type="entry name" value="sensory_box"/>
    <property type="match status" value="1"/>
</dbReference>
<keyword evidence="2" id="KW-0716">Sensory transduction</keyword>
<reference evidence="6 7" key="1">
    <citation type="submission" date="2023-05" db="EMBL/GenBank/DDBJ databases">
        <title>A 100% complete, gapless, phased diploid assembly of the Scenedesmus obliquus UTEX 3031 genome.</title>
        <authorList>
            <person name="Biondi T.C."/>
            <person name="Hanschen E.R."/>
            <person name="Kwon T."/>
            <person name="Eng W."/>
            <person name="Kruse C.P.S."/>
            <person name="Koehler S.I."/>
            <person name="Kunde Y."/>
            <person name="Gleasner C.D."/>
            <person name="You Mak K.T."/>
            <person name="Polle J."/>
            <person name="Hovde B.T."/>
            <person name="Starkenburg S.R."/>
        </authorList>
    </citation>
    <scope>NUCLEOTIDE SEQUENCE [LARGE SCALE GENOMIC DNA]</scope>
    <source>
        <strain evidence="6 7">DOE0152z</strain>
    </source>
</reference>
<evidence type="ECO:0000259" key="5">
    <source>
        <dbReference type="PROSITE" id="PS50112"/>
    </source>
</evidence>
<evidence type="ECO:0000313" key="7">
    <source>
        <dbReference type="Proteomes" id="UP001244341"/>
    </source>
</evidence>
<dbReference type="Pfam" id="PF00989">
    <property type="entry name" value="PAS"/>
    <property type="match status" value="1"/>
</dbReference>
<feature type="region of interest" description="Disordered" evidence="3">
    <location>
        <begin position="1078"/>
        <end position="1152"/>
    </location>
</feature>
<dbReference type="SUPFAM" id="SSF55785">
    <property type="entry name" value="PYP-like sensor domain (PAS domain)"/>
    <property type="match status" value="1"/>
</dbReference>
<dbReference type="PANTHER" id="PTHR31600">
    <property type="entry name" value="TINY MACROCYSTS PROTEIN B-RELATED"/>
    <property type="match status" value="1"/>
</dbReference>
<dbReference type="Gene3D" id="3.30.450.20">
    <property type="entry name" value="PAS domain"/>
    <property type="match status" value="1"/>
</dbReference>
<accession>A0ABY8UFI8</accession>
<protein>
    <recommendedName>
        <fullName evidence="5">PAS domain-containing protein</fullName>
    </recommendedName>
</protein>
<dbReference type="SMART" id="SM00091">
    <property type="entry name" value="PAS"/>
    <property type="match status" value="2"/>
</dbReference>
<evidence type="ECO:0000256" key="1">
    <source>
        <dbReference type="ARBA" id="ARBA00022543"/>
    </source>
</evidence>
<feature type="transmembrane region" description="Helical" evidence="4">
    <location>
        <begin position="115"/>
        <end position="136"/>
    </location>
</feature>
<keyword evidence="1" id="KW-0675">Receptor</keyword>
<feature type="transmembrane region" description="Helical" evidence="4">
    <location>
        <begin position="1403"/>
        <end position="1427"/>
    </location>
</feature>
<feature type="transmembrane region" description="Helical" evidence="4">
    <location>
        <begin position="76"/>
        <end position="95"/>
    </location>
</feature>
<dbReference type="InterPro" id="IPR052994">
    <property type="entry name" value="Tiny_macrocysts_regulators"/>
</dbReference>
<feature type="region of interest" description="Disordered" evidence="3">
    <location>
        <begin position="1020"/>
        <end position="1053"/>
    </location>
</feature>
<gene>
    <name evidence="6" type="ORF">OEZ85_006098</name>
</gene>
<keyword evidence="4" id="KW-0812">Transmembrane</keyword>
<feature type="domain" description="PAS" evidence="5">
    <location>
        <begin position="415"/>
        <end position="485"/>
    </location>
</feature>
<organism evidence="6 7">
    <name type="scientific">Tetradesmus obliquus</name>
    <name type="common">Green alga</name>
    <name type="synonym">Acutodesmus obliquus</name>
    <dbReference type="NCBI Taxonomy" id="3088"/>
    <lineage>
        <taxon>Eukaryota</taxon>
        <taxon>Viridiplantae</taxon>
        <taxon>Chlorophyta</taxon>
        <taxon>core chlorophytes</taxon>
        <taxon>Chlorophyceae</taxon>
        <taxon>CS clade</taxon>
        <taxon>Sphaeropleales</taxon>
        <taxon>Scenedesmaceae</taxon>
        <taxon>Tetradesmus</taxon>
    </lineage>
</organism>
<dbReference type="EMBL" id="CP126218">
    <property type="protein sequence ID" value="WIA20263.1"/>
    <property type="molecule type" value="Genomic_DNA"/>
</dbReference>
<proteinExistence type="predicted"/>
<keyword evidence="4" id="KW-1133">Transmembrane helix</keyword>
<dbReference type="InterPro" id="IPR000014">
    <property type="entry name" value="PAS"/>
</dbReference>
<feature type="region of interest" description="Disordered" evidence="3">
    <location>
        <begin position="1498"/>
        <end position="1558"/>
    </location>
</feature>
<evidence type="ECO:0000256" key="4">
    <source>
        <dbReference type="SAM" id="Phobius"/>
    </source>
</evidence>
<dbReference type="PANTHER" id="PTHR31600:SF2">
    <property type="entry name" value="GAMETE ENRICHED GENE 10 PROTEIN-RELATED"/>
    <property type="match status" value="1"/>
</dbReference>
<dbReference type="InterPro" id="IPR035965">
    <property type="entry name" value="PAS-like_dom_sf"/>
</dbReference>
<dbReference type="Proteomes" id="UP001244341">
    <property type="component" value="Chromosome 11b"/>
</dbReference>
<dbReference type="PROSITE" id="PS50112">
    <property type="entry name" value="PAS"/>
    <property type="match status" value="1"/>
</dbReference>
<keyword evidence="7" id="KW-1185">Reference proteome</keyword>
<evidence type="ECO:0000256" key="3">
    <source>
        <dbReference type="SAM" id="MobiDB-lite"/>
    </source>
</evidence>
<dbReference type="CDD" id="cd00130">
    <property type="entry name" value="PAS"/>
    <property type="match status" value="1"/>
</dbReference>